<dbReference type="PANTHER" id="PTHR12121">
    <property type="entry name" value="CARBON CATABOLITE REPRESSOR PROTEIN 4"/>
    <property type="match status" value="1"/>
</dbReference>
<dbReference type="PANTHER" id="PTHR12121:SF36">
    <property type="entry name" value="ENDONUCLEASE_EXONUCLEASE_PHOSPHATASE DOMAIN-CONTAINING PROTEIN"/>
    <property type="match status" value="1"/>
</dbReference>
<name>A0ABX1WRJ3_9BACT</name>
<comment type="caution">
    <text evidence="4">The sequence shown here is derived from an EMBL/GenBank/DDBJ whole genome shotgun (WGS) entry which is preliminary data.</text>
</comment>
<proteinExistence type="predicted"/>
<evidence type="ECO:0000259" key="3">
    <source>
        <dbReference type="Pfam" id="PF03372"/>
    </source>
</evidence>
<feature type="domain" description="Endonuclease/exonuclease/phosphatase" evidence="3">
    <location>
        <begin position="55"/>
        <end position="294"/>
    </location>
</feature>
<dbReference type="InterPro" id="IPR005135">
    <property type="entry name" value="Endo/exonuclease/phosphatase"/>
</dbReference>
<gene>
    <name evidence="4" type="ORF">ELS83_02670</name>
</gene>
<keyword evidence="5" id="KW-1185">Reference proteome</keyword>
<feature type="signal peptide" evidence="2">
    <location>
        <begin position="1"/>
        <end position="20"/>
    </location>
</feature>
<dbReference type="EMBL" id="RZNH01000003">
    <property type="protein sequence ID" value="NOU58707.1"/>
    <property type="molecule type" value="Genomic_DNA"/>
</dbReference>
<evidence type="ECO:0000313" key="5">
    <source>
        <dbReference type="Proteomes" id="UP000732105"/>
    </source>
</evidence>
<keyword evidence="4" id="KW-0540">Nuclease</keyword>
<dbReference type="InterPro" id="IPR036691">
    <property type="entry name" value="Endo/exonu/phosph_ase_sf"/>
</dbReference>
<dbReference type="Gene3D" id="3.60.10.10">
    <property type="entry name" value="Endonuclease/exonuclease/phosphatase"/>
    <property type="match status" value="1"/>
</dbReference>
<keyword evidence="2" id="KW-0732">Signal</keyword>
<organism evidence="4 5">
    <name type="scientific">Marinifilum caeruleilacunae</name>
    <dbReference type="NCBI Taxonomy" id="2499076"/>
    <lineage>
        <taxon>Bacteria</taxon>
        <taxon>Pseudomonadati</taxon>
        <taxon>Bacteroidota</taxon>
        <taxon>Bacteroidia</taxon>
        <taxon>Marinilabiliales</taxon>
        <taxon>Marinifilaceae</taxon>
    </lineage>
</organism>
<dbReference type="SUPFAM" id="SSF56219">
    <property type="entry name" value="DNase I-like"/>
    <property type="match status" value="1"/>
</dbReference>
<protein>
    <submittedName>
        <fullName evidence="4">Endonuclease/exonuclease/phosphatase family protein</fullName>
    </submittedName>
</protein>
<feature type="chain" id="PRO_5045579041" evidence="2">
    <location>
        <begin position="21"/>
        <end position="304"/>
    </location>
</feature>
<feature type="region of interest" description="Disordered" evidence="1">
    <location>
        <begin position="23"/>
        <end position="42"/>
    </location>
</feature>
<evidence type="ECO:0000256" key="1">
    <source>
        <dbReference type="SAM" id="MobiDB-lite"/>
    </source>
</evidence>
<sequence length="304" mass="34475">MMMRTLLLIFTITLTVFASACDKGSPGGEKPEPPSPQPSSSSDFINAASLNIRYSNNTDGINNWDHRKQWVVDFIYFFDIDLIGLQEEKNDQTAELRTLLSADYGMIGKASSSQPGYEYNGIYYKTENIELLESGRFWLSETPDVESVGWDAKYHRQVTWGKFRHKASNNEFYFFNTHFSHVGETARENSAILLKNKIKSIAKGAAVIATGDFNLRPNSSSYNILTQDSDSAKKLSEGRILVDRPYNALCTGHCFGTCYKVGKIVDYVFVNDKIDVEKYGILTEQREGVFLSDHYPILTRLRFK</sequence>
<keyword evidence="4" id="KW-0255">Endonuclease</keyword>
<dbReference type="Proteomes" id="UP000732105">
    <property type="component" value="Unassembled WGS sequence"/>
</dbReference>
<accession>A0ABX1WRJ3</accession>
<dbReference type="CDD" id="cd09083">
    <property type="entry name" value="EEP-1"/>
    <property type="match status" value="1"/>
</dbReference>
<dbReference type="PROSITE" id="PS51257">
    <property type="entry name" value="PROKAR_LIPOPROTEIN"/>
    <property type="match status" value="1"/>
</dbReference>
<dbReference type="GO" id="GO:0004519">
    <property type="term" value="F:endonuclease activity"/>
    <property type="evidence" value="ECO:0007669"/>
    <property type="project" value="UniProtKB-KW"/>
</dbReference>
<dbReference type="InterPro" id="IPR050410">
    <property type="entry name" value="CCR4/nocturin_mRNA_transcr"/>
</dbReference>
<reference evidence="4 5" key="1">
    <citation type="submission" date="2018-12" db="EMBL/GenBank/DDBJ databases">
        <title>Marinifilum JC070 sp. nov., a marine bacterium isolated from Yongle Blue Hole in the South China Sea.</title>
        <authorList>
            <person name="Fu T."/>
        </authorList>
    </citation>
    <scope>NUCLEOTIDE SEQUENCE [LARGE SCALE GENOMIC DNA]</scope>
    <source>
        <strain evidence="4 5">JC070</strain>
    </source>
</reference>
<evidence type="ECO:0000256" key="2">
    <source>
        <dbReference type="SAM" id="SignalP"/>
    </source>
</evidence>
<evidence type="ECO:0000313" key="4">
    <source>
        <dbReference type="EMBL" id="NOU58707.1"/>
    </source>
</evidence>
<keyword evidence="4" id="KW-0378">Hydrolase</keyword>
<dbReference type="Pfam" id="PF03372">
    <property type="entry name" value="Exo_endo_phos"/>
    <property type="match status" value="1"/>
</dbReference>